<protein>
    <recommendedName>
        <fullName evidence="1">FAST kinase leucine-rich domain-containing protein</fullName>
    </recommendedName>
</protein>
<feature type="domain" description="FAST kinase leucine-rich" evidence="1">
    <location>
        <begin position="367"/>
        <end position="436"/>
    </location>
</feature>
<dbReference type="InterPro" id="IPR010622">
    <property type="entry name" value="FAST_Leu-rich"/>
</dbReference>
<dbReference type="Pfam" id="PF06743">
    <property type="entry name" value="FAST_1"/>
    <property type="match status" value="1"/>
</dbReference>
<dbReference type="GO" id="GO:0035770">
    <property type="term" value="C:ribonucleoprotein granule"/>
    <property type="evidence" value="ECO:0007669"/>
    <property type="project" value="TreeGrafter"/>
</dbReference>
<sequence length="598" mass="68609">MLTHRLLYANYSRYLANSTAFVQNGPKIREVPLVVRRILDESRKPQTIPRAHTLIDKRLIERIEALSSNSSLIQLLETLKYSQVTPQIATLSLTKMSEFKDEYNKEGFASSAFIKRLLDIIVSGVEKDSTSLIEGLSLGVLELENLMDPLDAISFRRKMFEAALISMTDGVLKPCEIAKTVCIISEYFPDRGAKFRETDKFWPGIMDKSEEINSKNISTVCKALPHLKKSRDIVMKTIEYKLDDCYRDLDTSSALEVLGILTGIGERNRRILDNLSDWISLNIQKLSEKELLAFIYCFTSLEFTSLTFERTLERYMKAKGVRIKDIELISSICEYAFKFRLRNLTILEGVSEYFISHGKKLTPSQIHSVVRIFGELNYHPPNGFKFFENLENLLDNKFHEFDPIEILNILVGAVYLEVYPLNFVDKVFSKDFFTKCSNLSSPEKTEVDNLLRILESGIRVGVKGYERFPIWRSNSYQYVNRNFRVGKAAKKIMGPLGEIVGGLDRLNLDVILSSLPLTPIYIIDLMIYPSAAAKFTRLGKDTKNNMVTAVIIHPSEHYDSKGQHLIGIQAHRIRHLKQMNFKVMELSMKKLYHMSRSE</sequence>
<dbReference type="PANTHER" id="PTHR21228:SF40">
    <property type="entry name" value="LD45607P"/>
    <property type="match status" value="1"/>
</dbReference>
<organism evidence="2">
    <name type="scientific">Lepeophtheirus salmonis</name>
    <name type="common">Salmon louse</name>
    <name type="synonym">Caligus salmonis</name>
    <dbReference type="NCBI Taxonomy" id="72036"/>
    <lineage>
        <taxon>Eukaryota</taxon>
        <taxon>Metazoa</taxon>
        <taxon>Ecdysozoa</taxon>
        <taxon>Arthropoda</taxon>
        <taxon>Crustacea</taxon>
        <taxon>Multicrustacea</taxon>
        <taxon>Hexanauplia</taxon>
        <taxon>Copepoda</taxon>
        <taxon>Siphonostomatoida</taxon>
        <taxon>Caligidae</taxon>
        <taxon>Lepeophtheirus</taxon>
    </lineage>
</organism>
<evidence type="ECO:0000313" key="2">
    <source>
        <dbReference type="EMBL" id="CDW39772.1"/>
    </source>
</evidence>
<dbReference type="GO" id="GO:0003723">
    <property type="term" value="F:RNA binding"/>
    <property type="evidence" value="ECO:0007669"/>
    <property type="project" value="TreeGrafter"/>
</dbReference>
<dbReference type="InterPro" id="IPR050870">
    <property type="entry name" value="FAST_kinase"/>
</dbReference>
<dbReference type="PANTHER" id="PTHR21228">
    <property type="entry name" value="FAST LEU-RICH DOMAIN-CONTAINING"/>
    <property type="match status" value="1"/>
</dbReference>
<dbReference type="GO" id="GO:0005759">
    <property type="term" value="C:mitochondrial matrix"/>
    <property type="evidence" value="ECO:0007669"/>
    <property type="project" value="TreeGrafter"/>
</dbReference>
<feature type="non-terminal residue" evidence="2">
    <location>
        <position position="598"/>
    </location>
</feature>
<accession>A0A0K2UPH8</accession>
<dbReference type="AlphaFoldDB" id="A0A0K2UPH8"/>
<dbReference type="GO" id="GO:0044528">
    <property type="term" value="P:regulation of mitochondrial mRNA stability"/>
    <property type="evidence" value="ECO:0007669"/>
    <property type="project" value="InterPro"/>
</dbReference>
<dbReference type="EMBL" id="HACA01022411">
    <property type="protein sequence ID" value="CDW39772.1"/>
    <property type="molecule type" value="Transcribed_RNA"/>
</dbReference>
<dbReference type="GO" id="GO:0000963">
    <property type="term" value="P:mitochondrial RNA processing"/>
    <property type="evidence" value="ECO:0007669"/>
    <property type="project" value="TreeGrafter"/>
</dbReference>
<name>A0A0K2UPH8_LEPSM</name>
<evidence type="ECO:0000259" key="1">
    <source>
        <dbReference type="Pfam" id="PF06743"/>
    </source>
</evidence>
<reference evidence="2" key="1">
    <citation type="submission" date="2014-05" db="EMBL/GenBank/DDBJ databases">
        <authorList>
            <person name="Chronopoulou M."/>
        </authorList>
    </citation>
    <scope>NUCLEOTIDE SEQUENCE</scope>
    <source>
        <tissue evidence="2">Whole organism</tissue>
    </source>
</reference>
<proteinExistence type="predicted"/>